<dbReference type="AlphaFoldDB" id="A0A1S8B2R6"/>
<evidence type="ECO:0000256" key="9">
    <source>
        <dbReference type="ARBA" id="ARBA00023054"/>
    </source>
</evidence>
<comment type="subcellular location">
    <subcellularLocation>
        <location evidence="1 13">Mitochondrion inner membrane</location>
        <topology evidence="1 13">Single-pass membrane protein</topology>
    </subcellularLocation>
</comment>
<proteinExistence type="inferred from homology"/>
<keyword evidence="5 13" id="KW-0812">Transmembrane</keyword>
<dbReference type="STRING" id="420778.A0A1S8B2R6"/>
<dbReference type="EMBL" id="MSZU01000115">
    <property type="protein sequence ID" value="OMP81666.1"/>
    <property type="molecule type" value="Genomic_DNA"/>
</dbReference>
<comment type="function">
    <text evidence="12">Component of the MICOS complex, a large protein complex of the mitochondrial inner membrane that plays crucial roles in the maintenance of crista junctions, inner membrane architecture, and formation of contact sites to the outer membrane. Plays a role in keeping cristae membranes connected to the inner boundary membrane. Also promotes protein import via the mitochondrial intermembrane space assembly (MIA) pathway.</text>
</comment>
<evidence type="ECO:0000256" key="14">
    <source>
        <dbReference type="SAM" id="MobiDB-lite"/>
    </source>
</evidence>
<evidence type="ECO:0000256" key="8">
    <source>
        <dbReference type="ARBA" id="ARBA00022989"/>
    </source>
</evidence>
<keyword evidence="9" id="KW-0175">Coiled coil</keyword>
<evidence type="ECO:0000256" key="13">
    <source>
        <dbReference type="RuleBase" id="RU363000"/>
    </source>
</evidence>
<keyword evidence="8 13" id="KW-1133">Transmembrane helix</keyword>
<protein>
    <recommendedName>
        <fullName evidence="4 13">MICOS complex subunit MIC60</fullName>
    </recommendedName>
    <alternativeName>
        <fullName evidence="13">Mitofilin</fullName>
    </alternativeName>
</protein>
<dbReference type="Proteomes" id="UP000190776">
    <property type="component" value="Unassembled WGS sequence"/>
</dbReference>
<dbReference type="GO" id="GO:0061617">
    <property type="term" value="C:MICOS complex"/>
    <property type="evidence" value="ECO:0007669"/>
    <property type="project" value="TreeGrafter"/>
</dbReference>
<evidence type="ECO:0000256" key="12">
    <source>
        <dbReference type="ARBA" id="ARBA00025571"/>
    </source>
</evidence>
<dbReference type="GO" id="GO:0042407">
    <property type="term" value="P:cristae formation"/>
    <property type="evidence" value="ECO:0007669"/>
    <property type="project" value="TreeGrafter"/>
</dbReference>
<reference evidence="15 16" key="1">
    <citation type="submission" date="2017-01" db="EMBL/GenBank/DDBJ databases">
        <title>Draft genome sequence of Diplodia seriata F98.1, a fungal species involved in grapevine trunk diseases.</title>
        <authorList>
            <person name="Robert-Siegwald G."/>
            <person name="Vallet J."/>
            <person name="Abou-Mansour E."/>
            <person name="Xu J."/>
            <person name="Rey P."/>
            <person name="Bertsch C."/>
            <person name="Rego C."/>
            <person name="Larignon P."/>
            <person name="Fontaine F."/>
            <person name="Lebrun M.-H."/>
        </authorList>
    </citation>
    <scope>NUCLEOTIDE SEQUENCE [LARGE SCALE GENOMIC DNA]</scope>
    <source>
        <strain evidence="15 16">F98.1</strain>
    </source>
</reference>
<evidence type="ECO:0000313" key="16">
    <source>
        <dbReference type="Proteomes" id="UP000190776"/>
    </source>
</evidence>
<evidence type="ECO:0000256" key="10">
    <source>
        <dbReference type="ARBA" id="ARBA00023128"/>
    </source>
</evidence>
<comment type="similarity">
    <text evidence="2 13">Belongs to the MICOS complex subunit Mic60 family.</text>
</comment>
<comment type="caution">
    <text evidence="15">The sequence shown here is derived from an EMBL/GenBank/DDBJ whole genome shotgun (WGS) entry which is preliminary data.</text>
</comment>
<dbReference type="PANTHER" id="PTHR15415:SF7">
    <property type="entry name" value="MICOS COMPLEX SUBUNIT MIC60"/>
    <property type="match status" value="1"/>
</dbReference>
<keyword evidence="7" id="KW-0809">Transit peptide</keyword>
<feature type="transmembrane region" description="Helical" evidence="13">
    <location>
        <begin position="164"/>
        <end position="184"/>
    </location>
</feature>
<evidence type="ECO:0000256" key="5">
    <source>
        <dbReference type="ARBA" id="ARBA00022692"/>
    </source>
</evidence>
<feature type="compositionally biased region" description="Low complexity" evidence="14">
    <location>
        <begin position="93"/>
        <end position="105"/>
    </location>
</feature>
<keyword evidence="11 13" id="KW-0472">Membrane</keyword>
<evidence type="ECO:0000256" key="1">
    <source>
        <dbReference type="ARBA" id="ARBA00004434"/>
    </source>
</evidence>
<evidence type="ECO:0000313" key="15">
    <source>
        <dbReference type="EMBL" id="OMP81666.1"/>
    </source>
</evidence>
<dbReference type="Pfam" id="PF09731">
    <property type="entry name" value="Mitofilin"/>
    <property type="match status" value="2"/>
</dbReference>
<evidence type="ECO:0000256" key="3">
    <source>
        <dbReference type="ARBA" id="ARBA00011875"/>
    </source>
</evidence>
<evidence type="ECO:0000256" key="7">
    <source>
        <dbReference type="ARBA" id="ARBA00022946"/>
    </source>
</evidence>
<feature type="region of interest" description="Disordered" evidence="14">
    <location>
        <begin position="240"/>
        <end position="295"/>
    </location>
</feature>
<gene>
    <name evidence="15" type="ORF">BK809_0002659</name>
</gene>
<evidence type="ECO:0000256" key="6">
    <source>
        <dbReference type="ARBA" id="ARBA00022792"/>
    </source>
</evidence>
<organism evidence="15 16">
    <name type="scientific">Diplodia seriata</name>
    <dbReference type="NCBI Taxonomy" id="420778"/>
    <lineage>
        <taxon>Eukaryota</taxon>
        <taxon>Fungi</taxon>
        <taxon>Dikarya</taxon>
        <taxon>Ascomycota</taxon>
        <taxon>Pezizomycotina</taxon>
        <taxon>Dothideomycetes</taxon>
        <taxon>Dothideomycetes incertae sedis</taxon>
        <taxon>Botryosphaeriales</taxon>
        <taxon>Botryosphaeriaceae</taxon>
        <taxon>Diplodia</taxon>
    </lineage>
</organism>
<feature type="compositionally biased region" description="Basic and acidic residues" evidence="14">
    <location>
        <begin position="247"/>
        <end position="256"/>
    </location>
</feature>
<dbReference type="OrthoDB" id="10261039at2759"/>
<feature type="compositionally biased region" description="Pro residues" evidence="14">
    <location>
        <begin position="106"/>
        <end position="115"/>
    </location>
</feature>
<dbReference type="PANTHER" id="PTHR15415">
    <property type="entry name" value="MITOFILIN"/>
    <property type="match status" value="1"/>
</dbReference>
<evidence type="ECO:0000256" key="11">
    <source>
        <dbReference type="ARBA" id="ARBA00023136"/>
    </source>
</evidence>
<comment type="subunit">
    <text evidence="3 13">Component of the mitochondrial contact site and cristae organizing system (MICOS) complex.</text>
</comment>
<accession>A0A1S8B2R6</accession>
<sequence>MLRISVARTRHLAAGSVAPRVGSQWLHARRPAQMAFGQVRTRTHTSISPPLIADHPLHAQRYFADAKKTDETVLPGSQSVRAADDIPPPPTTSPVNPTPTGTVPPSEVPLTPPTPDQVHAQSPPSGSAPGAGTGVPLGTGSASVGPPAGSPVPPPKKKGSFRRFLITLLTLTTLGYAGGVYYSLISDNFHDFFTEYVPFGEDAVGYFEEREFRKRFPGGAAPSRLHQQIRGENKVTIPSKSGLSWKVSDEKEDPKSGADLSKSGRHTSAVEDNKATAAKEQKPAPKSAAPAKAAPAVTVAPIDKLNLDGATEPVVQDVVKIINDIITVVNADNAGSKYDSTISKAKGELTKVINDIQTMKAVAEKQSEDKIKNLHTEFDAGAKELVSRIEAEMQGQEARWKDEFEAEREKLAQTYQSKLRAELDASQKVYDQKLKNELLEQAIALNRQFANSVHERVEQERQGRLAKLNELSDAVSELEKLTAEWNSVIDSNLRTQHMLVAVEAARNAVEKADQPRPFVEELAALKEVAAEDPVVNAAIASITPTAYQKGVPTPSQLIDRFRRVASEVRKAALLPEDAGVASHAASLVLSKVMFKKGGDGQGLPVGNDVESVLTRTEMLLEEGNIDAAAREMNGLSGWAKVLARDWLGDARRVLEVRQALDVLSTEARLQSLLVE</sequence>
<feature type="region of interest" description="Disordered" evidence="14">
    <location>
        <begin position="79"/>
        <end position="157"/>
    </location>
</feature>
<evidence type="ECO:0000256" key="2">
    <source>
        <dbReference type="ARBA" id="ARBA00010877"/>
    </source>
</evidence>
<evidence type="ECO:0000256" key="4">
    <source>
        <dbReference type="ARBA" id="ARBA00018116"/>
    </source>
</evidence>
<feature type="compositionally biased region" description="Basic and acidic residues" evidence="14">
    <location>
        <begin position="268"/>
        <end position="283"/>
    </location>
</feature>
<name>A0A1S8B2R6_9PEZI</name>
<keyword evidence="6 13" id="KW-0999">Mitochondrion inner membrane</keyword>
<feature type="compositionally biased region" description="Low complexity" evidence="14">
    <location>
        <begin position="284"/>
        <end position="295"/>
    </location>
</feature>
<dbReference type="InterPro" id="IPR019133">
    <property type="entry name" value="MIC60"/>
</dbReference>
<keyword evidence="10 13" id="KW-0496">Mitochondrion</keyword>